<keyword evidence="3" id="KW-1185">Reference proteome</keyword>
<gene>
    <name evidence="2" type="ORF">JI739_06380</name>
</gene>
<accession>A0A936ZST4</accession>
<comment type="caution">
    <text evidence="2">The sequence shown here is derived from an EMBL/GenBank/DDBJ whole genome shotgun (WGS) entry which is preliminary data.</text>
</comment>
<proteinExistence type="predicted"/>
<dbReference type="PANTHER" id="PTHR43736:SF1">
    <property type="entry name" value="DIHYDRONEOPTERIN TRIPHOSPHATE DIPHOSPHATASE"/>
    <property type="match status" value="1"/>
</dbReference>
<dbReference type="AlphaFoldDB" id="A0A936ZST4"/>
<dbReference type="Proteomes" id="UP000613011">
    <property type="component" value="Unassembled WGS sequence"/>
</dbReference>
<reference evidence="2" key="1">
    <citation type="submission" date="2021-01" db="EMBL/GenBank/DDBJ databases">
        <title>Ramlibacter sp. strain AW1 16S ribosomal RNA gene Genome sequencing and assembly.</title>
        <authorList>
            <person name="Kang M."/>
        </authorList>
    </citation>
    <scope>NUCLEOTIDE SEQUENCE</scope>
    <source>
        <strain evidence="2">AW1</strain>
    </source>
</reference>
<dbReference type="InterPro" id="IPR014729">
    <property type="entry name" value="Rossmann-like_a/b/a_fold"/>
</dbReference>
<dbReference type="EMBL" id="JAEQNA010000001">
    <property type="protein sequence ID" value="MBL0419969.1"/>
    <property type="molecule type" value="Genomic_DNA"/>
</dbReference>
<evidence type="ECO:0000313" key="2">
    <source>
        <dbReference type="EMBL" id="MBL0419969.1"/>
    </source>
</evidence>
<evidence type="ECO:0000259" key="1">
    <source>
        <dbReference type="PROSITE" id="PS51462"/>
    </source>
</evidence>
<dbReference type="PANTHER" id="PTHR43736">
    <property type="entry name" value="ADP-RIBOSE PYROPHOSPHATASE"/>
    <property type="match status" value="1"/>
</dbReference>
<sequence length="331" mass="36165">MERVAACIGPFQLPSHADFARLRQALAGAARLHVFLTGAHRPHSPRHPFTWTERAGLLRDGLAPDEQARVSFHPLREGVGLARIHAELQQAVPEGAVALAFVEGVREFEPPPGWHLAAPAAPDQDRLREQLVSGADLAPLQSQLPAHVWEFISRWVAGPHYAQVREEYEQLASEKVAWSVAPYPVVLVTVDAVVRVADQVLLIRRGRQPGKGLRALPGGFLDPGETVLASALRELAEETGLQTPELRRALRGVRVFDDPERSQRGRVITHAHYFDLGPRPLPGVSGEDDAAAAEWVPIATLPTLEAEFLDDHFLILDHFLHVMPAAAAAGA</sequence>
<dbReference type="GO" id="GO:0003824">
    <property type="term" value="F:catalytic activity"/>
    <property type="evidence" value="ECO:0007669"/>
    <property type="project" value="UniProtKB-ARBA"/>
</dbReference>
<evidence type="ECO:0000313" key="3">
    <source>
        <dbReference type="Proteomes" id="UP000613011"/>
    </source>
</evidence>
<dbReference type="Gene3D" id="3.40.50.620">
    <property type="entry name" value="HUPs"/>
    <property type="match status" value="1"/>
</dbReference>
<dbReference type="InterPro" id="IPR015797">
    <property type="entry name" value="NUDIX_hydrolase-like_dom_sf"/>
</dbReference>
<dbReference type="Pfam" id="PF00293">
    <property type="entry name" value="NUDIX"/>
    <property type="match status" value="1"/>
</dbReference>
<feature type="domain" description="Nudix hydrolase" evidence="1">
    <location>
        <begin position="178"/>
        <end position="319"/>
    </location>
</feature>
<dbReference type="PROSITE" id="PS51462">
    <property type="entry name" value="NUDIX"/>
    <property type="match status" value="1"/>
</dbReference>
<organism evidence="2 3">
    <name type="scientific">Ramlibacter aurantiacus</name>
    <dbReference type="NCBI Taxonomy" id="2801330"/>
    <lineage>
        <taxon>Bacteria</taxon>
        <taxon>Pseudomonadati</taxon>
        <taxon>Pseudomonadota</taxon>
        <taxon>Betaproteobacteria</taxon>
        <taxon>Burkholderiales</taxon>
        <taxon>Comamonadaceae</taxon>
        <taxon>Ramlibacter</taxon>
    </lineage>
</organism>
<dbReference type="CDD" id="cd18873">
    <property type="entry name" value="NUDIX_NadM_like"/>
    <property type="match status" value="1"/>
</dbReference>
<dbReference type="SUPFAM" id="SSF55811">
    <property type="entry name" value="Nudix"/>
    <property type="match status" value="1"/>
</dbReference>
<dbReference type="InterPro" id="IPR000086">
    <property type="entry name" value="NUDIX_hydrolase_dom"/>
</dbReference>
<dbReference type="RefSeq" id="WP_201682967.1">
    <property type="nucleotide sequence ID" value="NZ_JAEQNA010000001.1"/>
</dbReference>
<protein>
    <submittedName>
        <fullName evidence="2">NUDIX domain-containing protein</fullName>
    </submittedName>
</protein>
<name>A0A936ZST4_9BURK</name>
<dbReference type="Gene3D" id="3.90.79.10">
    <property type="entry name" value="Nucleoside Triphosphate Pyrophosphohydrolase"/>
    <property type="match status" value="1"/>
</dbReference>